<name>A0A0G1XHR5_9BACT</name>
<proteinExistence type="predicted"/>
<evidence type="ECO:0000313" key="4">
    <source>
        <dbReference type="Proteomes" id="UP000034846"/>
    </source>
</evidence>
<protein>
    <submittedName>
        <fullName evidence="3">Nitrilase/cyanide hydratase and apolipoprotein N-acyltransferase</fullName>
    </submittedName>
</protein>
<dbReference type="SUPFAM" id="SSF56317">
    <property type="entry name" value="Carbon-nitrogen hydrolase"/>
    <property type="match status" value="1"/>
</dbReference>
<keyword evidence="3" id="KW-0012">Acyltransferase</keyword>
<dbReference type="InterPro" id="IPR036526">
    <property type="entry name" value="C-N_Hydrolase_sf"/>
</dbReference>
<keyword evidence="3" id="KW-0808">Transferase</keyword>
<dbReference type="Pfam" id="PF00795">
    <property type="entry name" value="CN_hydrolase"/>
    <property type="match status" value="1"/>
</dbReference>
<dbReference type="PANTHER" id="PTHR43674">
    <property type="entry name" value="NITRILASE C965.09-RELATED"/>
    <property type="match status" value="1"/>
</dbReference>
<accession>A0A0G1XHR5</accession>
<evidence type="ECO:0000313" key="3">
    <source>
        <dbReference type="EMBL" id="KKW30501.1"/>
    </source>
</evidence>
<dbReference type="GO" id="GO:0016811">
    <property type="term" value="F:hydrolase activity, acting on carbon-nitrogen (but not peptide) bonds, in linear amides"/>
    <property type="evidence" value="ECO:0007669"/>
    <property type="project" value="TreeGrafter"/>
</dbReference>
<dbReference type="Proteomes" id="UP000034846">
    <property type="component" value="Unassembled WGS sequence"/>
</dbReference>
<dbReference type="PROSITE" id="PS50263">
    <property type="entry name" value="CN_HYDROLASE"/>
    <property type="match status" value="1"/>
</dbReference>
<dbReference type="InterPro" id="IPR003010">
    <property type="entry name" value="C-N_Hydrolase"/>
</dbReference>
<dbReference type="AlphaFoldDB" id="A0A0G1XHR5"/>
<dbReference type="GO" id="GO:0016746">
    <property type="term" value="F:acyltransferase activity"/>
    <property type="evidence" value="ECO:0007669"/>
    <property type="project" value="UniProtKB-KW"/>
</dbReference>
<evidence type="ECO:0000256" key="1">
    <source>
        <dbReference type="ARBA" id="ARBA00022801"/>
    </source>
</evidence>
<keyword evidence="1" id="KW-0378">Hydrolase</keyword>
<organism evidence="3 4">
    <name type="scientific">Candidatus Uhrbacteria bacterium GW2011_GWD2_52_7</name>
    <dbReference type="NCBI Taxonomy" id="1618989"/>
    <lineage>
        <taxon>Bacteria</taxon>
        <taxon>Candidatus Uhriibacteriota</taxon>
    </lineage>
</organism>
<gene>
    <name evidence="3" type="ORF">UY72_C0011G0013</name>
</gene>
<feature type="domain" description="CN hydrolase" evidence="2">
    <location>
        <begin position="3"/>
        <end position="253"/>
    </location>
</feature>
<dbReference type="Gene3D" id="3.60.110.10">
    <property type="entry name" value="Carbon-nitrogen hydrolase"/>
    <property type="match status" value="1"/>
</dbReference>
<dbReference type="CDD" id="cd07197">
    <property type="entry name" value="nitrilase"/>
    <property type="match status" value="1"/>
</dbReference>
<evidence type="ECO:0000259" key="2">
    <source>
        <dbReference type="PROSITE" id="PS50263"/>
    </source>
</evidence>
<keyword evidence="3" id="KW-0449">Lipoprotein</keyword>
<dbReference type="InterPro" id="IPR050345">
    <property type="entry name" value="Aliph_Amidase/BUP"/>
</dbReference>
<sequence length="265" mass="30029">MKVKIAVVQFKIVHQQRTVNLKRIEDFIKNAARREAQVIVFPEDCITGSLFGDLSKLDRTHENQEAFCILAKKYHIDVVTGSSMEGTAEGNFNTSYYINAQGEVLAEYRKNHLYPSEYSFLKPGIDAQVFDTAFGKAGIVICWDMLFPEIFERLKNQGVKLIYCPSYWYREIAESMALYNSRSEEQLLDALCLTRAVETNTALVYCNAAGVMNNPNGSVDTLIGHSQIAMPVIGKVHQLKNNRENMFIAEVDLDLLEKSHVIYQA</sequence>
<dbReference type="PANTHER" id="PTHR43674:SF16">
    <property type="entry name" value="CARBON-NITROGEN FAMILY, PUTATIVE (AFU_ORTHOLOGUE AFUA_5G02350)-RELATED"/>
    <property type="match status" value="1"/>
</dbReference>
<comment type="caution">
    <text evidence="3">The sequence shown here is derived from an EMBL/GenBank/DDBJ whole genome shotgun (WGS) entry which is preliminary data.</text>
</comment>
<dbReference type="EMBL" id="LCRD01000011">
    <property type="protein sequence ID" value="KKW30501.1"/>
    <property type="molecule type" value="Genomic_DNA"/>
</dbReference>
<reference evidence="3 4" key="1">
    <citation type="journal article" date="2015" name="Nature">
        <title>rRNA introns, odd ribosomes, and small enigmatic genomes across a large radiation of phyla.</title>
        <authorList>
            <person name="Brown C.T."/>
            <person name="Hug L.A."/>
            <person name="Thomas B.C."/>
            <person name="Sharon I."/>
            <person name="Castelle C.J."/>
            <person name="Singh A."/>
            <person name="Wilkins M.J."/>
            <person name="Williams K.H."/>
            <person name="Banfield J.F."/>
        </authorList>
    </citation>
    <scope>NUCLEOTIDE SEQUENCE [LARGE SCALE GENOMIC DNA]</scope>
</reference>